<proteinExistence type="predicted"/>
<accession>A0AAD3DIH7</accession>
<dbReference type="PANTHER" id="PTHR13544:SF0">
    <property type="entry name" value="THIOREDOXIN REDUCTASE-LIKE SELENOPROTEIN T"/>
    <property type="match status" value="1"/>
</dbReference>
<dbReference type="Gene3D" id="3.40.30.10">
    <property type="entry name" value="Glutaredoxin"/>
    <property type="match status" value="1"/>
</dbReference>
<dbReference type="InterPro" id="IPR019389">
    <property type="entry name" value="Selenoprotein_T"/>
</dbReference>
<dbReference type="GO" id="GO:0004791">
    <property type="term" value="F:thioredoxin-disulfide reductase (NADPH) activity"/>
    <property type="evidence" value="ECO:0007669"/>
    <property type="project" value="TreeGrafter"/>
</dbReference>
<dbReference type="GO" id="GO:0045454">
    <property type="term" value="P:cell redox homeostasis"/>
    <property type="evidence" value="ECO:0007669"/>
    <property type="project" value="TreeGrafter"/>
</dbReference>
<protein>
    <recommendedName>
        <fullName evidence="5">Selenoprotein t</fullName>
    </recommendedName>
</protein>
<evidence type="ECO:0000313" key="4">
    <source>
        <dbReference type="Proteomes" id="UP001054857"/>
    </source>
</evidence>
<dbReference type="GO" id="GO:0005789">
    <property type="term" value="C:endoplasmic reticulum membrane"/>
    <property type="evidence" value="ECO:0007669"/>
    <property type="project" value="TreeGrafter"/>
</dbReference>
<evidence type="ECO:0000256" key="2">
    <source>
        <dbReference type="ARBA" id="ARBA00023284"/>
    </source>
</evidence>
<organism evidence="3 4">
    <name type="scientific">Astrephomene gubernaculifera</name>
    <dbReference type="NCBI Taxonomy" id="47775"/>
    <lineage>
        <taxon>Eukaryota</taxon>
        <taxon>Viridiplantae</taxon>
        <taxon>Chlorophyta</taxon>
        <taxon>core chlorophytes</taxon>
        <taxon>Chlorophyceae</taxon>
        <taxon>CS clade</taxon>
        <taxon>Chlamydomonadales</taxon>
        <taxon>Astrephomenaceae</taxon>
        <taxon>Astrephomene</taxon>
    </lineage>
</organism>
<keyword evidence="2" id="KW-0676">Redox-active center</keyword>
<evidence type="ECO:0000313" key="3">
    <source>
        <dbReference type="EMBL" id="GFR42461.1"/>
    </source>
</evidence>
<comment type="caution">
    <text evidence="3">The sequence shown here is derived from an EMBL/GenBank/DDBJ whole genome shotgun (WGS) entry which is preliminary data.</text>
</comment>
<keyword evidence="1" id="KW-0732">Signal</keyword>
<dbReference type="NCBIfam" id="TIGR02174">
    <property type="entry name" value="CXXU_selWTH"/>
    <property type="match status" value="1"/>
</dbReference>
<dbReference type="PANTHER" id="PTHR13544">
    <property type="entry name" value="SELENOPROTEIN T"/>
    <property type="match status" value="1"/>
</dbReference>
<gene>
    <name evidence="3" type="ORF">Agub_g3368</name>
</gene>
<dbReference type="InterPro" id="IPR011893">
    <property type="entry name" value="Selenoprotein_Rdx-typ"/>
</dbReference>
<name>A0AAD3DIH7_9CHLO</name>
<dbReference type="AlphaFoldDB" id="A0AAD3DIH7"/>
<sequence length="174" mass="18625">MRGAFGQVYQLTQTRYPGLEVIGTHYPVPAWKYPFIRAAQFAQLSLIAVCIFGDRIFRHLGIPPPEWYTRHVVTNRFGAVFGVWFAGNFIMTNLQNTGAFEVYYDGQLIFSKLAEGRMPTLQDLVGPLDALLLTPAAVAARAAAGVAAGLGAAAGVAGMDGADAGMGDFAGQVR</sequence>
<dbReference type="InterPro" id="IPR036249">
    <property type="entry name" value="Thioredoxin-like_sf"/>
</dbReference>
<evidence type="ECO:0000256" key="1">
    <source>
        <dbReference type="ARBA" id="ARBA00022729"/>
    </source>
</evidence>
<keyword evidence="4" id="KW-1185">Reference proteome</keyword>
<dbReference type="Proteomes" id="UP001054857">
    <property type="component" value="Unassembled WGS sequence"/>
</dbReference>
<dbReference type="EMBL" id="BMAR01000003">
    <property type="protein sequence ID" value="GFR42461.1"/>
    <property type="molecule type" value="Genomic_DNA"/>
</dbReference>
<reference evidence="3 4" key="1">
    <citation type="journal article" date="2021" name="Sci. Rep.">
        <title>Genome sequencing of the multicellular alga Astrephomene provides insights into convergent evolution of germ-soma differentiation.</title>
        <authorList>
            <person name="Yamashita S."/>
            <person name="Yamamoto K."/>
            <person name="Matsuzaki R."/>
            <person name="Suzuki S."/>
            <person name="Yamaguchi H."/>
            <person name="Hirooka S."/>
            <person name="Minakuchi Y."/>
            <person name="Miyagishima S."/>
            <person name="Kawachi M."/>
            <person name="Toyoda A."/>
            <person name="Nozaki H."/>
        </authorList>
    </citation>
    <scope>NUCLEOTIDE SEQUENCE [LARGE SCALE GENOMIC DNA]</scope>
    <source>
        <strain evidence="3 4">NIES-4017</strain>
    </source>
</reference>
<dbReference type="Pfam" id="PF10262">
    <property type="entry name" value="Rdx"/>
    <property type="match status" value="1"/>
</dbReference>
<dbReference type="SUPFAM" id="SSF52833">
    <property type="entry name" value="Thioredoxin-like"/>
    <property type="match status" value="1"/>
</dbReference>
<evidence type="ECO:0008006" key="5">
    <source>
        <dbReference type="Google" id="ProtNLM"/>
    </source>
</evidence>